<dbReference type="Gene3D" id="6.20.150.10">
    <property type="match status" value="1"/>
</dbReference>
<reference evidence="4 5" key="1">
    <citation type="submission" date="2018-06" db="EMBL/GenBank/DDBJ databases">
        <authorList>
            <consortium name="Pathogen Informatics"/>
            <person name="Doyle S."/>
        </authorList>
    </citation>
    <scope>NUCLEOTIDE SEQUENCE [LARGE SCALE GENOMIC DNA]</scope>
    <source>
        <strain evidence="4 5">NCTC11413</strain>
    </source>
</reference>
<dbReference type="InterPro" id="IPR006531">
    <property type="entry name" value="Gp5/Vgr_OB"/>
</dbReference>
<proteinExistence type="predicted"/>
<dbReference type="GeneID" id="77264468"/>
<dbReference type="RefSeq" id="WP_018346894.1">
    <property type="nucleotide sequence ID" value="NZ_UGGZ01000001.1"/>
</dbReference>
<dbReference type="Proteomes" id="UP000254232">
    <property type="component" value="Unassembled WGS sequence"/>
</dbReference>
<dbReference type="EMBL" id="UGGZ01000001">
    <property type="protein sequence ID" value="STO37679.1"/>
    <property type="molecule type" value="Genomic_DNA"/>
</dbReference>
<evidence type="ECO:0000259" key="3">
    <source>
        <dbReference type="Pfam" id="PF18715"/>
    </source>
</evidence>
<dbReference type="InterPro" id="IPR040629">
    <property type="entry name" value="Phage_spike"/>
</dbReference>
<feature type="domain" description="Gp5/Type VI secretion system Vgr protein OB-fold" evidence="2">
    <location>
        <begin position="15"/>
        <end position="81"/>
    </location>
</feature>
<dbReference type="AlphaFoldDB" id="A0A377H5F0"/>
<evidence type="ECO:0000313" key="4">
    <source>
        <dbReference type="EMBL" id="STO37679.1"/>
    </source>
</evidence>
<dbReference type="Gene3D" id="2.40.50.230">
    <property type="entry name" value="Gp5 N-terminal domain"/>
    <property type="match status" value="1"/>
</dbReference>
<evidence type="ECO:0000313" key="5">
    <source>
        <dbReference type="Proteomes" id="UP000254232"/>
    </source>
</evidence>
<accession>A0A377H5F0</accession>
<dbReference type="Pfam" id="PF18946">
    <property type="entry name" value="Apex"/>
    <property type="match status" value="1"/>
</dbReference>
<gene>
    <name evidence="4" type="ORF">NCTC11413_00795</name>
</gene>
<feature type="domain" description="Phage spike trimer" evidence="3">
    <location>
        <begin position="119"/>
        <end position="163"/>
    </location>
</feature>
<dbReference type="InterPro" id="IPR013046">
    <property type="entry name" value="GpV/Gp45"/>
</dbReference>
<evidence type="ECO:0000259" key="2">
    <source>
        <dbReference type="Pfam" id="PF04717"/>
    </source>
</evidence>
<dbReference type="Pfam" id="PF18715">
    <property type="entry name" value="Phage_spike"/>
    <property type="match status" value="1"/>
</dbReference>
<organism evidence="4 5">
    <name type="scientific">Gallibacterium anatis</name>
    <dbReference type="NCBI Taxonomy" id="750"/>
    <lineage>
        <taxon>Bacteria</taxon>
        <taxon>Pseudomonadati</taxon>
        <taxon>Pseudomonadota</taxon>
        <taxon>Gammaproteobacteria</taxon>
        <taxon>Pasteurellales</taxon>
        <taxon>Pasteurellaceae</taxon>
        <taxon>Gallibacterium</taxon>
    </lineage>
</organism>
<dbReference type="NCBIfam" id="TIGR01644">
    <property type="entry name" value="phage_P2_V"/>
    <property type="match status" value="1"/>
</dbReference>
<protein>
    <submittedName>
        <fullName evidence="4">Phage P2 baseplate assembly protein gpV</fullName>
    </submittedName>
</protein>
<dbReference type="InterPro" id="IPR037026">
    <property type="entry name" value="Vgr_OB-fold_dom_sf"/>
</dbReference>
<dbReference type="InterPro" id="IPR044033">
    <property type="entry name" value="GpV-like_apex"/>
</dbReference>
<dbReference type="Gene3D" id="6.20.170.10">
    <property type="match status" value="1"/>
</dbReference>
<name>A0A377H5F0_9PAST</name>
<sequence length="213" mass="22135">MSAENNHRIENLIRYGVIAEVDCTKRRARAKSGNILTDWLPFLTFRAGTTRSWSPVTVGEQCLILAEGGDLTTATLLAGVYSLAFDTPSVSPDEHVIVFADGASVVYNQKTHALTVSGVATAKISASTSVTLETPVVKCTQDLEVAQNVLIGGNLSMTGKSGGGNASIKGNVDIQGGVTSGSDVVAGGISLQKHTHPGDSGGTTGKAQRRNDH</sequence>
<evidence type="ECO:0000256" key="1">
    <source>
        <dbReference type="SAM" id="MobiDB-lite"/>
    </source>
</evidence>
<dbReference type="Pfam" id="PF04717">
    <property type="entry name" value="Phage_base_V"/>
    <property type="match status" value="1"/>
</dbReference>
<feature type="region of interest" description="Disordered" evidence="1">
    <location>
        <begin position="190"/>
        <end position="213"/>
    </location>
</feature>